<reference evidence="2 3" key="1">
    <citation type="submission" date="2016-10" db="EMBL/GenBank/DDBJ databases">
        <title>Draft genome sequences of four alkaliphilic bacteria belonging to the Anaerobacillus genus.</title>
        <authorList>
            <person name="Bassil N.M."/>
            <person name="Lloyd J.R."/>
        </authorList>
    </citation>
    <scope>NUCLEOTIDE SEQUENCE [LARGE SCALE GENOMIC DNA]</scope>
    <source>
        <strain evidence="2 3">DSM 18345</strain>
    </source>
</reference>
<name>A0A1S2LXJ2_9BACI</name>
<organism evidence="2 3">
    <name type="scientific">Anaerobacillus alkalilacustris</name>
    <dbReference type="NCBI Taxonomy" id="393763"/>
    <lineage>
        <taxon>Bacteria</taxon>
        <taxon>Bacillati</taxon>
        <taxon>Bacillota</taxon>
        <taxon>Bacilli</taxon>
        <taxon>Bacillales</taxon>
        <taxon>Bacillaceae</taxon>
        <taxon>Anaerobacillus</taxon>
    </lineage>
</organism>
<dbReference type="RefSeq" id="WP_071307955.1">
    <property type="nucleotide sequence ID" value="NZ_MLQR01000001.1"/>
</dbReference>
<evidence type="ECO:0000313" key="2">
    <source>
        <dbReference type="EMBL" id="OIJ17229.1"/>
    </source>
</evidence>
<dbReference type="Proteomes" id="UP000179524">
    <property type="component" value="Unassembled WGS sequence"/>
</dbReference>
<accession>A0A1S2LXJ2</accession>
<gene>
    <name evidence="2" type="ORF">BKP37_01485</name>
</gene>
<feature type="compositionally biased region" description="Basic and acidic residues" evidence="1">
    <location>
        <begin position="1"/>
        <end position="29"/>
    </location>
</feature>
<proteinExistence type="predicted"/>
<dbReference type="OrthoDB" id="2456303at2"/>
<sequence>MAKRNGKTDAEQKNKRGFDASKTDAEFSKEFGSAAANRAHKEKAKKEKASKNDGKWKGMH</sequence>
<feature type="compositionally biased region" description="Basic and acidic residues" evidence="1">
    <location>
        <begin position="44"/>
        <end position="60"/>
    </location>
</feature>
<feature type="region of interest" description="Disordered" evidence="1">
    <location>
        <begin position="1"/>
        <end position="60"/>
    </location>
</feature>
<evidence type="ECO:0000313" key="3">
    <source>
        <dbReference type="Proteomes" id="UP000179524"/>
    </source>
</evidence>
<protein>
    <submittedName>
        <fullName evidence="2">Uncharacterized protein</fullName>
    </submittedName>
</protein>
<keyword evidence="3" id="KW-1185">Reference proteome</keyword>
<dbReference type="AlphaFoldDB" id="A0A1S2LXJ2"/>
<evidence type="ECO:0000256" key="1">
    <source>
        <dbReference type="SAM" id="MobiDB-lite"/>
    </source>
</evidence>
<comment type="caution">
    <text evidence="2">The sequence shown here is derived from an EMBL/GenBank/DDBJ whole genome shotgun (WGS) entry which is preliminary data.</text>
</comment>
<dbReference type="EMBL" id="MLQR01000001">
    <property type="protein sequence ID" value="OIJ17229.1"/>
    <property type="molecule type" value="Genomic_DNA"/>
</dbReference>